<evidence type="ECO:0000259" key="2">
    <source>
        <dbReference type="Pfam" id="PF03732"/>
    </source>
</evidence>
<dbReference type="PANTHER" id="PTHR35046:SF9">
    <property type="entry name" value="RNA-DIRECTED DNA POLYMERASE"/>
    <property type="match status" value="1"/>
</dbReference>
<dbReference type="InterPro" id="IPR043128">
    <property type="entry name" value="Rev_trsase/Diguanyl_cyclase"/>
</dbReference>
<dbReference type="SUPFAM" id="SSF56672">
    <property type="entry name" value="DNA/RNA polymerases"/>
    <property type="match status" value="1"/>
</dbReference>
<dbReference type="Gene3D" id="3.10.10.10">
    <property type="entry name" value="HIV Type 1 Reverse Transcriptase, subunit A, domain 1"/>
    <property type="match status" value="1"/>
</dbReference>
<evidence type="ECO:0000259" key="3">
    <source>
        <dbReference type="Pfam" id="PF17919"/>
    </source>
</evidence>
<feature type="region of interest" description="Disordered" evidence="1">
    <location>
        <begin position="53"/>
        <end position="107"/>
    </location>
</feature>
<feature type="domain" description="Tf2-1-like SH3-like" evidence="4">
    <location>
        <begin position="751"/>
        <end position="812"/>
    </location>
</feature>
<dbReference type="Pfam" id="PF24626">
    <property type="entry name" value="SH3_Tf2-1"/>
    <property type="match status" value="1"/>
</dbReference>
<organism evidence="5">
    <name type="scientific">Fagus sylvatica</name>
    <name type="common">Beechnut</name>
    <dbReference type="NCBI Taxonomy" id="28930"/>
    <lineage>
        <taxon>Eukaryota</taxon>
        <taxon>Viridiplantae</taxon>
        <taxon>Streptophyta</taxon>
        <taxon>Embryophyta</taxon>
        <taxon>Tracheophyta</taxon>
        <taxon>Spermatophyta</taxon>
        <taxon>Magnoliopsida</taxon>
        <taxon>eudicotyledons</taxon>
        <taxon>Gunneridae</taxon>
        <taxon>Pentapetalae</taxon>
        <taxon>rosids</taxon>
        <taxon>fabids</taxon>
        <taxon>Fagales</taxon>
        <taxon>Fagaceae</taxon>
        <taxon>Fagus</taxon>
    </lineage>
</organism>
<evidence type="ECO:0000259" key="4">
    <source>
        <dbReference type="Pfam" id="PF24626"/>
    </source>
</evidence>
<dbReference type="Pfam" id="PF03732">
    <property type="entry name" value="Retrotrans_gag"/>
    <property type="match status" value="1"/>
</dbReference>
<protein>
    <recommendedName>
        <fullName evidence="6">Reverse transcriptase/retrotransposon-derived protein RNase H-like domain-containing protein</fullName>
    </recommendedName>
</protein>
<proteinExistence type="predicted"/>
<sequence length="869" mass="99999">MSHKSDSSPKGKADNSSFVLQAMQQQFERLNFVLGEVRDRMDHQEVAIRNLQGGRDRRRREPRVENEYENERDGEDEEDLASEVGSGRHRRVRRERGHEGNLGGRDGVDRNLERIKMKILSFQGRTDLEVYLEWEKKIDLVFDCHNYCEEKKVKLAVIEFTDYAIIWWDQLVTNRRKNNERPVETWGELKALMRRRFVPSHFYRDLYQKLQNLTQGSRNVEVAMIRANVEEEREVTMARFLSGLNRDIANVIELQHYMEIEDMMHMAMKVERQLKRKGTARRVMIMRDNGEVMTESEDDSDGMLELVDASDDDGVVYPVTSESLVARRALNTHIKADDAEQQRENIFHTRCHVNNKWLNDCGEVRVDRQVLVTFSIGKYLDEVLCDVVPMHAGHILLGRPWQYDRRVTHDGFKNMYSFVKGGKTIKLAPLTPSQVYEDQLKLKSEKFEDVFPEEMPNELPPIRGIEHQIDFVPGAAIPNRPAYRSNLEETKELQRQVEDLMSKGYVRESMSPCAVPVLLVPKKDGTWRMCVDCRAINNITVKYRHPIPRLDDMLDELHGSCIEVDEEKVKAIKEWPRPKSITKVRSFHGLASFYRCFVKDFSTLAAPLTEVIKKNVGFHWGADQENAFATIKERLCSAPVLALPDFNKTFEIECDASGIGIGAVLMQDKWPSVPEGICDPHDHESLKHLKGQGNENIVADALSRKSSLDGQKMTELVKSLYERVWLQIAQKNERGSSQANKGRRRVIFEPGDWVWVHMRKERFPAHRKTKLHPRGDGPFQILEKINDNAYKVDLPGEYKVSATFNVSDLSPFDVGEDSWSNPFEERGNDGNQGGPSLKDPLQVLDGPITRSRAKKIKVSNARIGAIHLG</sequence>
<dbReference type="InterPro" id="IPR005162">
    <property type="entry name" value="Retrotrans_gag_dom"/>
</dbReference>
<dbReference type="Pfam" id="PF17919">
    <property type="entry name" value="RT_RNaseH_2"/>
    <property type="match status" value="1"/>
</dbReference>
<dbReference type="InterPro" id="IPR056924">
    <property type="entry name" value="SH3_Tf2-1"/>
</dbReference>
<dbReference type="Gene3D" id="3.30.70.270">
    <property type="match status" value="2"/>
</dbReference>
<evidence type="ECO:0000256" key="1">
    <source>
        <dbReference type="SAM" id="MobiDB-lite"/>
    </source>
</evidence>
<feature type="domain" description="Reverse transcriptase/retrotransposon-derived protein RNase H-like" evidence="3">
    <location>
        <begin position="620"/>
        <end position="669"/>
    </location>
</feature>
<dbReference type="FunFam" id="3.30.70.270:FF:000020">
    <property type="entry name" value="Transposon Tf2-6 polyprotein-like Protein"/>
    <property type="match status" value="1"/>
</dbReference>
<gene>
    <name evidence="5" type="ORF">FSB_LOCUS21241</name>
</gene>
<feature type="region of interest" description="Disordered" evidence="1">
    <location>
        <begin position="817"/>
        <end position="842"/>
    </location>
</feature>
<dbReference type="PANTHER" id="PTHR35046">
    <property type="entry name" value="ZINC KNUCKLE (CCHC-TYPE) FAMILY PROTEIN"/>
    <property type="match status" value="1"/>
</dbReference>
<dbReference type="InterPro" id="IPR043502">
    <property type="entry name" value="DNA/RNA_pol_sf"/>
</dbReference>
<dbReference type="EMBL" id="OIVN01001385">
    <property type="protein sequence ID" value="SPC93359.1"/>
    <property type="molecule type" value="Genomic_DNA"/>
</dbReference>
<accession>A0A2N9G226</accession>
<feature type="domain" description="Retrotransposon gag" evidence="2">
    <location>
        <begin position="154"/>
        <end position="245"/>
    </location>
</feature>
<evidence type="ECO:0008006" key="6">
    <source>
        <dbReference type="Google" id="ProtNLM"/>
    </source>
</evidence>
<name>A0A2N9G226_FAGSY</name>
<dbReference type="AlphaFoldDB" id="A0A2N9G226"/>
<feature type="compositionally biased region" description="Basic and acidic residues" evidence="1">
    <location>
        <begin position="62"/>
        <end position="71"/>
    </location>
</feature>
<dbReference type="InterPro" id="IPR041577">
    <property type="entry name" value="RT_RNaseH_2"/>
</dbReference>
<evidence type="ECO:0000313" key="5">
    <source>
        <dbReference type="EMBL" id="SPC93359.1"/>
    </source>
</evidence>
<reference evidence="5" key="1">
    <citation type="submission" date="2018-02" db="EMBL/GenBank/DDBJ databases">
        <authorList>
            <person name="Cohen D.B."/>
            <person name="Kent A.D."/>
        </authorList>
    </citation>
    <scope>NUCLEOTIDE SEQUENCE</scope>
</reference>
<feature type="compositionally biased region" description="Acidic residues" evidence="1">
    <location>
        <begin position="72"/>
        <end position="81"/>
    </location>
</feature>